<dbReference type="Pfam" id="PF13181">
    <property type="entry name" value="TPR_8"/>
    <property type="match status" value="1"/>
</dbReference>
<dbReference type="InterPro" id="IPR019734">
    <property type="entry name" value="TPR_rpt"/>
</dbReference>
<sequence length="549" mass="62292">MHERNTAEEYIKRAKEKFLLKNYRGAISDCSKAIEIDPKDSSAYHIRGLARIISDEKELARNDLYKASELGDKHAMEMLKKCFYPNVQNLIDLETKKIEKDASNFEHYIRRALLKEKFDPNGAIADYSKILEIDSERVDVYFYLALVKNKAGYPKQAIEDCRRALDIEAGNLLLKEYFELRNFVNYLLDGKSEPYQDAGDLIGVILVREPKITPSDSLEYNLRGIRKADLKNFPGAIDDFSKAIELEPRDCHLYVNRGIYRDMSGDPESAISDYCKAIEINPDFADAYYERGVTLRDSGHQERAICDFLKAVDLNPKYSNAYLNIGSIKFHSSDVKGACAYWKKASELENKTADLLLDQECASQGVLASLSYYLNLGSDRCESGDFEGEINAYDKALELSPNDAVIYNNRGNAKRKLEDYQSAIEDYNKSIEINPSSAAPYFNRGDIKYVLDDHKGAIDDYNLALEVDPDDPFLYAKRGDLRVALHDYQGAIADYTKAIEINPQLAIAYYNRGEAKKEIGDLKGACEDWKKAAELGYEDAAKLVEEHCQ</sequence>
<evidence type="ECO:0000256" key="3">
    <source>
        <dbReference type="PROSITE-ProRule" id="PRU00339"/>
    </source>
</evidence>
<feature type="repeat" description="TPR" evidence="3">
    <location>
        <begin position="404"/>
        <end position="437"/>
    </location>
</feature>
<evidence type="ECO:0000256" key="2">
    <source>
        <dbReference type="ARBA" id="ARBA00022803"/>
    </source>
</evidence>
<dbReference type="EMBL" id="BX548175">
    <property type="protein sequence ID" value="CAE20475.1"/>
    <property type="molecule type" value="Genomic_DNA"/>
</dbReference>
<evidence type="ECO:0000313" key="5">
    <source>
        <dbReference type="Proteomes" id="UP000001423"/>
    </source>
</evidence>
<feature type="repeat" description="TPR" evidence="3">
    <location>
        <begin position="472"/>
        <end position="505"/>
    </location>
</feature>
<feature type="repeat" description="TPR" evidence="3">
    <location>
        <begin position="438"/>
        <end position="471"/>
    </location>
</feature>
<feature type="repeat" description="TPR" evidence="3">
    <location>
        <begin position="251"/>
        <end position="284"/>
    </location>
</feature>
<name>Q7V8N7_PROMM</name>
<keyword evidence="1" id="KW-0677">Repeat</keyword>
<dbReference type="GO" id="GO:0046813">
    <property type="term" value="P:receptor-mediated virion attachment to host cell"/>
    <property type="evidence" value="ECO:0007669"/>
    <property type="project" value="TreeGrafter"/>
</dbReference>
<protein>
    <submittedName>
        <fullName evidence="4">TPR repeat</fullName>
    </submittedName>
</protein>
<evidence type="ECO:0000256" key="1">
    <source>
        <dbReference type="ARBA" id="ARBA00022737"/>
    </source>
</evidence>
<accession>Q7V8N7</accession>
<dbReference type="PROSITE" id="PS50293">
    <property type="entry name" value="TPR_REGION"/>
    <property type="match status" value="1"/>
</dbReference>
<dbReference type="InterPro" id="IPR050498">
    <property type="entry name" value="Ycf3"/>
</dbReference>
<feature type="repeat" description="TPR" evidence="3">
    <location>
        <begin position="7"/>
        <end position="40"/>
    </location>
</feature>
<dbReference type="PANTHER" id="PTHR44858:SF1">
    <property type="entry name" value="UDP-N-ACETYLGLUCOSAMINE--PEPTIDE N-ACETYLGLUCOSAMINYLTRANSFERASE SPINDLY-RELATED"/>
    <property type="match status" value="1"/>
</dbReference>
<evidence type="ECO:0000313" key="4">
    <source>
        <dbReference type="EMBL" id="CAE20475.1"/>
    </source>
</evidence>
<organism evidence="4 5">
    <name type="scientific">Prochlorococcus marinus (strain MIT 9313)</name>
    <dbReference type="NCBI Taxonomy" id="74547"/>
    <lineage>
        <taxon>Bacteria</taxon>
        <taxon>Bacillati</taxon>
        <taxon>Cyanobacteriota</taxon>
        <taxon>Cyanophyceae</taxon>
        <taxon>Synechococcales</taxon>
        <taxon>Prochlorococcaceae</taxon>
        <taxon>Prochlorococcus</taxon>
    </lineage>
</organism>
<dbReference type="Proteomes" id="UP000001423">
    <property type="component" value="Chromosome"/>
</dbReference>
<dbReference type="eggNOG" id="COG0457">
    <property type="taxonomic scope" value="Bacteria"/>
</dbReference>
<keyword evidence="2 3" id="KW-0802">TPR repeat</keyword>
<feature type="repeat" description="TPR" evidence="3">
    <location>
        <begin position="217"/>
        <end position="250"/>
    </location>
</feature>
<dbReference type="SMART" id="SM00028">
    <property type="entry name" value="TPR"/>
    <property type="match status" value="13"/>
</dbReference>
<dbReference type="Pfam" id="PF13414">
    <property type="entry name" value="TPR_11"/>
    <property type="match status" value="2"/>
</dbReference>
<dbReference type="AlphaFoldDB" id="Q7V8N7"/>
<dbReference type="Gene3D" id="1.25.40.10">
    <property type="entry name" value="Tetratricopeptide repeat domain"/>
    <property type="match status" value="5"/>
</dbReference>
<feature type="repeat" description="TPR" evidence="3">
    <location>
        <begin position="370"/>
        <end position="403"/>
    </location>
</feature>
<dbReference type="PANTHER" id="PTHR44858">
    <property type="entry name" value="TETRATRICOPEPTIDE REPEAT PROTEIN 6"/>
    <property type="match status" value="1"/>
</dbReference>
<dbReference type="PROSITE" id="PS50005">
    <property type="entry name" value="TPR"/>
    <property type="match status" value="8"/>
</dbReference>
<dbReference type="KEGG" id="pmt:PMT_0300"/>
<feature type="repeat" description="TPR" evidence="3">
    <location>
        <begin position="285"/>
        <end position="318"/>
    </location>
</feature>
<dbReference type="RefSeq" id="WP_011129679.1">
    <property type="nucleotide sequence ID" value="NC_005071.1"/>
</dbReference>
<dbReference type="SUPFAM" id="SSF48452">
    <property type="entry name" value="TPR-like"/>
    <property type="match status" value="3"/>
</dbReference>
<proteinExistence type="predicted"/>
<gene>
    <name evidence="4" type="ordered locus">PMT_0300</name>
</gene>
<dbReference type="HOGENOM" id="CLU_003728_2_2_3"/>
<reference evidence="4 5" key="1">
    <citation type="journal article" date="2003" name="Nature">
        <title>Genome divergence in two Prochlorococcus ecotypes reflects oceanic niche differentiation.</title>
        <authorList>
            <person name="Rocap G."/>
            <person name="Larimer F.W."/>
            <person name="Lamerdin J.E."/>
            <person name="Malfatti S."/>
            <person name="Chain P."/>
            <person name="Ahlgren N.A."/>
            <person name="Arellano A."/>
            <person name="Coleman M."/>
            <person name="Hauser L."/>
            <person name="Hess W.R."/>
            <person name="Johnson Z.I."/>
            <person name="Land M.L."/>
            <person name="Lindell D."/>
            <person name="Post A.F."/>
            <person name="Regala W."/>
            <person name="Shah M."/>
            <person name="Shaw S.L."/>
            <person name="Steglich C."/>
            <person name="Sullivan M.B."/>
            <person name="Ting C.S."/>
            <person name="Tolonen A."/>
            <person name="Webb E.A."/>
            <person name="Zinser E.R."/>
            <person name="Chisholm S.W."/>
        </authorList>
    </citation>
    <scope>NUCLEOTIDE SEQUENCE [LARGE SCALE GENOMIC DNA]</scope>
    <source>
        <strain evidence="5">MIT 9313</strain>
    </source>
</reference>
<dbReference type="Pfam" id="PF00515">
    <property type="entry name" value="TPR_1"/>
    <property type="match status" value="1"/>
</dbReference>
<dbReference type="OrthoDB" id="537169at2"/>
<dbReference type="InterPro" id="IPR011990">
    <property type="entry name" value="TPR-like_helical_dom_sf"/>
</dbReference>
<keyword evidence="5" id="KW-1185">Reference proteome</keyword>
<dbReference type="GO" id="GO:0009279">
    <property type="term" value="C:cell outer membrane"/>
    <property type="evidence" value="ECO:0007669"/>
    <property type="project" value="TreeGrafter"/>
</dbReference>